<evidence type="ECO:0000256" key="1">
    <source>
        <dbReference type="ARBA" id="ARBA00022801"/>
    </source>
</evidence>
<dbReference type="OrthoDB" id="525039at2"/>
<dbReference type="SUPFAM" id="SSF63817">
    <property type="entry name" value="Sortase"/>
    <property type="match status" value="1"/>
</dbReference>
<dbReference type="STRING" id="115433.SAMN05421835_101557"/>
<dbReference type="InterPro" id="IPR023365">
    <property type="entry name" value="Sortase_dom-sf"/>
</dbReference>
<accession>A0A1I3KHV2</accession>
<protein>
    <submittedName>
        <fullName evidence="3">LPXTG-site transpeptidase (Sortase) family protein</fullName>
    </submittedName>
</protein>
<evidence type="ECO:0000313" key="4">
    <source>
        <dbReference type="Proteomes" id="UP000199025"/>
    </source>
</evidence>
<dbReference type="Proteomes" id="UP000199025">
    <property type="component" value="Unassembled WGS sequence"/>
</dbReference>
<dbReference type="RefSeq" id="WP_091504040.1">
    <property type="nucleotide sequence ID" value="NZ_CBDQZW010000002.1"/>
</dbReference>
<dbReference type="CDD" id="cd05829">
    <property type="entry name" value="Sortase_F"/>
    <property type="match status" value="1"/>
</dbReference>
<proteinExistence type="predicted"/>
<dbReference type="AlphaFoldDB" id="A0A1I3KHV2"/>
<dbReference type="EMBL" id="FORP01000001">
    <property type="protein sequence ID" value="SFI71795.1"/>
    <property type="molecule type" value="Genomic_DNA"/>
</dbReference>
<organism evidence="3 4">
    <name type="scientific">Amycolatopsis sacchari</name>
    <dbReference type="NCBI Taxonomy" id="115433"/>
    <lineage>
        <taxon>Bacteria</taxon>
        <taxon>Bacillati</taxon>
        <taxon>Actinomycetota</taxon>
        <taxon>Actinomycetes</taxon>
        <taxon>Pseudonocardiales</taxon>
        <taxon>Pseudonocardiaceae</taxon>
        <taxon>Amycolatopsis</taxon>
    </lineage>
</organism>
<keyword evidence="2" id="KW-0732">Signal</keyword>
<dbReference type="GO" id="GO:0016787">
    <property type="term" value="F:hydrolase activity"/>
    <property type="evidence" value="ECO:0007669"/>
    <property type="project" value="UniProtKB-KW"/>
</dbReference>
<name>A0A1I3KHV2_9PSEU</name>
<reference evidence="3 4" key="1">
    <citation type="submission" date="2016-10" db="EMBL/GenBank/DDBJ databases">
        <authorList>
            <person name="de Groot N.N."/>
        </authorList>
    </citation>
    <scope>NUCLEOTIDE SEQUENCE [LARGE SCALE GENOMIC DNA]</scope>
    <source>
        <strain evidence="3 4">DSM 44468</strain>
    </source>
</reference>
<dbReference type="InterPro" id="IPR005754">
    <property type="entry name" value="Sortase"/>
</dbReference>
<dbReference type="Pfam" id="PF04203">
    <property type="entry name" value="Sortase"/>
    <property type="match status" value="1"/>
</dbReference>
<gene>
    <name evidence="3" type="ORF">SAMN05421835_101557</name>
</gene>
<dbReference type="NCBIfam" id="NF033748">
    <property type="entry name" value="class_F_sortase"/>
    <property type="match status" value="1"/>
</dbReference>
<feature type="chain" id="PRO_5011704723" evidence="2">
    <location>
        <begin position="33"/>
        <end position="196"/>
    </location>
</feature>
<sequence length="196" mass="20563">MSGTPLRRWAVLLLALAAALLLGGCGAGPASTAPPPAPTAPVTADPGPVLPTWVELPSIDARSSLVQLGLNPDRTVEVPPVDQPLQAGWYRYSPPPGQTGPAVILGHIDGNHQKGIFWRLHEVKTGDQVKVGRADGSTLAFTVTKVDQVAKSSFPTEAVYGDTAEPELRLITCGGAYDAANHNYLDNVIVYARLAA</sequence>
<evidence type="ECO:0000256" key="2">
    <source>
        <dbReference type="SAM" id="SignalP"/>
    </source>
</evidence>
<evidence type="ECO:0000313" key="3">
    <source>
        <dbReference type="EMBL" id="SFI71795.1"/>
    </source>
</evidence>
<keyword evidence="4" id="KW-1185">Reference proteome</keyword>
<dbReference type="InterPro" id="IPR042001">
    <property type="entry name" value="Sortase_F"/>
</dbReference>
<dbReference type="PROSITE" id="PS51257">
    <property type="entry name" value="PROKAR_LIPOPROTEIN"/>
    <property type="match status" value="1"/>
</dbReference>
<feature type="signal peptide" evidence="2">
    <location>
        <begin position="1"/>
        <end position="32"/>
    </location>
</feature>
<keyword evidence="1" id="KW-0378">Hydrolase</keyword>
<dbReference type="Gene3D" id="2.40.260.10">
    <property type="entry name" value="Sortase"/>
    <property type="match status" value="1"/>
</dbReference>